<dbReference type="PROSITE" id="PS50011">
    <property type="entry name" value="PROTEIN_KINASE_DOM"/>
    <property type="match status" value="1"/>
</dbReference>
<accession>M7ZWX2</accession>
<keyword evidence="3" id="KW-0808">Transferase</keyword>
<dbReference type="AlphaFoldDB" id="M7ZWX2"/>
<evidence type="ECO:0000256" key="1">
    <source>
        <dbReference type="ARBA" id="ARBA00005926"/>
    </source>
</evidence>
<dbReference type="EC" id="2.7.11.1" evidence="2"/>
<dbReference type="SUPFAM" id="SSF56112">
    <property type="entry name" value="Protein kinase-like (PK-like)"/>
    <property type="match status" value="1"/>
</dbReference>
<comment type="similarity">
    <text evidence="1">Belongs to the protein kinase superfamily. CK1 Ser/Thr protein kinase family. Casein kinase I subfamily.</text>
</comment>
<evidence type="ECO:0000256" key="7">
    <source>
        <dbReference type="RuleBase" id="RU000304"/>
    </source>
</evidence>
<evidence type="ECO:0000256" key="6">
    <source>
        <dbReference type="ARBA" id="ARBA00022840"/>
    </source>
</evidence>
<reference evidence="10" key="1">
    <citation type="journal article" date="2013" name="Nature">
        <title>Draft genome of the wheat A-genome progenitor Triticum urartu.</title>
        <authorList>
            <person name="Ling H.Q."/>
            <person name="Zhao S."/>
            <person name="Liu D."/>
            <person name="Wang J."/>
            <person name="Sun H."/>
            <person name="Zhang C."/>
            <person name="Fan H."/>
            <person name="Li D."/>
            <person name="Dong L."/>
            <person name="Tao Y."/>
            <person name="Gao C."/>
            <person name="Wu H."/>
            <person name="Li Y."/>
            <person name="Cui Y."/>
            <person name="Guo X."/>
            <person name="Zheng S."/>
            <person name="Wang B."/>
            <person name="Yu K."/>
            <person name="Liang Q."/>
            <person name="Yang W."/>
            <person name="Lou X."/>
            <person name="Chen J."/>
            <person name="Feng M."/>
            <person name="Jian J."/>
            <person name="Zhang X."/>
            <person name="Luo G."/>
            <person name="Jiang Y."/>
            <person name="Liu J."/>
            <person name="Wang Z."/>
            <person name="Sha Y."/>
            <person name="Zhang B."/>
            <person name="Wu H."/>
            <person name="Tang D."/>
            <person name="Shen Q."/>
            <person name="Xue P."/>
            <person name="Zou S."/>
            <person name="Wang X."/>
            <person name="Liu X."/>
            <person name="Wang F."/>
            <person name="Yang Y."/>
            <person name="An X."/>
            <person name="Dong Z."/>
            <person name="Zhang K."/>
            <person name="Zhang X."/>
            <person name="Luo M.C."/>
            <person name="Dvorak J."/>
            <person name="Tong Y."/>
            <person name="Wang J."/>
            <person name="Yang H."/>
            <person name="Li Z."/>
            <person name="Wang D."/>
            <person name="Zhang A."/>
            <person name="Wang J."/>
        </authorList>
    </citation>
    <scope>NUCLEOTIDE SEQUENCE</scope>
</reference>
<evidence type="ECO:0000256" key="2">
    <source>
        <dbReference type="ARBA" id="ARBA00012513"/>
    </source>
</evidence>
<evidence type="ECO:0000256" key="8">
    <source>
        <dbReference type="SAM" id="MobiDB-lite"/>
    </source>
</evidence>
<sequence length="381" mass="43796">MLGSGVRGGGRGTRLEVFFGSMRLSHLRRSYAVQETCVDRVDPNARIDRALCRRRHDRTRERSNAAGIAPRPQQAAAPQGQVVFRVGPIIGTGSFGEIYHGTDAETKEEVAIKLESLRARFPQLIYEAKVYRKLQGQAGIPNVRWFGVEGDYSALVMDLLGPNLQELFESCDAKLSLKTVLMLADQMIDRIECLHTNSFVHKDIKPQNFLMGRGKSANLVHLIDFGIARKYMETSKHGKQHIPYRENMMGLQGTPRYASINNHLGIEQSRRDDLESVGYMLLYFLRGSLPWQDADAGNHRETHDMIKDMKIATSPEELCRGHPAEFASYLIYCRSLGFEDEPDYAYLRKLFKDLFVQQGFEYDYVYDWMVPRHYYKDDYRY</sequence>
<dbReference type="EMBL" id="KD152497">
    <property type="protein sequence ID" value="EMS56900.1"/>
    <property type="molecule type" value="Genomic_DNA"/>
</dbReference>
<dbReference type="InterPro" id="IPR017441">
    <property type="entry name" value="Protein_kinase_ATP_BS"/>
</dbReference>
<feature type="region of interest" description="Disordered" evidence="8">
    <location>
        <begin position="54"/>
        <end position="76"/>
    </location>
</feature>
<evidence type="ECO:0000313" key="10">
    <source>
        <dbReference type="EMBL" id="EMS56900.1"/>
    </source>
</evidence>
<evidence type="ECO:0000256" key="5">
    <source>
        <dbReference type="ARBA" id="ARBA00022777"/>
    </source>
</evidence>
<keyword evidence="7" id="KW-0723">Serine/threonine-protein kinase</keyword>
<feature type="domain" description="Protein kinase" evidence="9">
    <location>
        <begin position="84"/>
        <end position="356"/>
    </location>
</feature>
<evidence type="ECO:0000259" key="9">
    <source>
        <dbReference type="PROSITE" id="PS50011"/>
    </source>
</evidence>
<dbReference type="GO" id="GO:0005524">
    <property type="term" value="F:ATP binding"/>
    <property type="evidence" value="ECO:0007669"/>
    <property type="project" value="UniProtKB-UniRule"/>
</dbReference>
<gene>
    <name evidence="10" type="ORF">TRIUR3_29328</name>
</gene>
<feature type="compositionally biased region" description="Low complexity" evidence="8">
    <location>
        <begin position="65"/>
        <end position="76"/>
    </location>
</feature>
<dbReference type="PROSITE" id="PS00107">
    <property type="entry name" value="PROTEIN_KINASE_ATP"/>
    <property type="match status" value="1"/>
</dbReference>
<dbReference type="STRING" id="4572.M7ZWX2"/>
<dbReference type="SMART" id="SM00220">
    <property type="entry name" value="S_TKc"/>
    <property type="match status" value="1"/>
</dbReference>
<dbReference type="PANTHER" id="PTHR11909">
    <property type="entry name" value="CASEIN KINASE-RELATED"/>
    <property type="match status" value="1"/>
</dbReference>
<dbReference type="InterPro" id="IPR050235">
    <property type="entry name" value="CK1_Ser-Thr_kinase"/>
</dbReference>
<evidence type="ECO:0000256" key="4">
    <source>
        <dbReference type="ARBA" id="ARBA00022741"/>
    </source>
</evidence>
<dbReference type="InterPro" id="IPR011009">
    <property type="entry name" value="Kinase-like_dom_sf"/>
</dbReference>
<dbReference type="InterPro" id="IPR008271">
    <property type="entry name" value="Ser/Thr_kinase_AS"/>
</dbReference>
<dbReference type="OMA" id="QETCVDR"/>
<keyword evidence="6 7" id="KW-0067">ATP-binding</keyword>
<proteinExistence type="inferred from homology"/>
<dbReference type="PROSITE" id="PS00108">
    <property type="entry name" value="PROTEIN_KINASE_ST"/>
    <property type="match status" value="1"/>
</dbReference>
<name>M7ZWX2_TRIUA</name>
<dbReference type="GO" id="GO:0004674">
    <property type="term" value="F:protein serine/threonine kinase activity"/>
    <property type="evidence" value="ECO:0007669"/>
    <property type="project" value="UniProtKB-KW"/>
</dbReference>
<dbReference type="FunFam" id="1.10.510.10:FF:000596">
    <property type="entry name" value="CK1 family protein kinase"/>
    <property type="match status" value="1"/>
</dbReference>
<keyword evidence="5 10" id="KW-0418">Kinase</keyword>
<dbReference type="InterPro" id="IPR000719">
    <property type="entry name" value="Prot_kinase_dom"/>
</dbReference>
<organism evidence="10">
    <name type="scientific">Triticum urartu</name>
    <name type="common">Red wild einkorn</name>
    <name type="synonym">Crithodium urartu</name>
    <dbReference type="NCBI Taxonomy" id="4572"/>
    <lineage>
        <taxon>Eukaryota</taxon>
        <taxon>Viridiplantae</taxon>
        <taxon>Streptophyta</taxon>
        <taxon>Embryophyta</taxon>
        <taxon>Tracheophyta</taxon>
        <taxon>Spermatophyta</taxon>
        <taxon>Magnoliopsida</taxon>
        <taxon>Liliopsida</taxon>
        <taxon>Poales</taxon>
        <taxon>Poaceae</taxon>
        <taxon>BOP clade</taxon>
        <taxon>Pooideae</taxon>
        <taxon>Triticodae</taxon>
        <taxon>Triticeae</taxon>
        <taxon>Triticinae</taxon>
        <taxon>Triticum</taxon>
    </lineage>
</organism>
<evidence type="ECO:0000256" key="3">
    <source>
        <dbReference type="ARBA" id="ARBA00022679"/>
    </source>
</evidence>
<protein>
    <recommendedName>
        <fullName evidence="2">non-specific serine/threonine protein kinase</fullName>
        <ecNumber evidence="2">2.7.11.1</ecNumber>
    </recommendedName>
</protein>
<dbReference type="Pfam" id="PF00069">
    <property type="entry name" value="Pkinase"/>
    <property type="match status" value="1"/>
</dbReference>
<dbReference type="Gene3D" id="1.10.510.10">
    <property type="entry name" value="Transferase(Phosphotransferase) domain 1"/>
    <property type="match status" value="1"/>
</dbReference>
<dbReference type="eggNOG" id="KOG1164">
    <property type="taxonomic scope" value="Eukaryota"/>
</dbReference>
<keyword evidence="4 7" id="KW-0547">Nucleotide-binding</keyword>